<feature type="repeat" description="WD" evidence="3">
    <location>
        <begin position="1331"/>
        <end position="1363"/>
    </location>
</feature>
<dbReference type="Gene3D" id="2.130.10.10">
    <property type="entry name" value="YVTN repeat-like/Quinoprotein amine dehydrogenase"/>
    <property type="match status" value="4"/>
</dbReference>
<feature type="domain" description="NACHT" evidence="4">
    <location>
        <begin position="296"/>
        <end position="520"/>
    </location>
</feature>
<proteinExistence type="predicted"/>
<keyword evidence="2" id="KW-0677">Repeat</keyword>
<dbReference type="PROSITE" id="PS00678">
    <property type="entry name" value="WD_REPEATS_1"/>
    <property type="match status" value="2"/>
</dbReference>
<dbReference type="Pfam" id="PF00400">
    <property type="entry name" value="WD40"/>
    <property type="match status" value="5"/>
</dbReference>
<accession>A0A4Q4M9F4</accession>
<dbReference type="SMART" id="SM00320">
    <property type="entry name" value="WD40"/>
    <property type="match status" value="9"/>
</dbReference>
<dbReference type="Pfam" id="PF24883">
    <property type="entry name" value="NPHP3_N"/>
    <property type="match status" value="1"/>
</dbReference>
<dbReference type="PANTHER" id="PTHR10622:SF13">
    <property type="entry name" value="NACHT DOMAIN-CONTAINING PROTEIN"/>
    <property type="match status" value="1"/>
</dbReference>
<comment type="caution">
    <text evidence="5">The sequence shown here is derived from an EMBL/GenBank/DDBJ whole genome shotgun (WGS) entry which is preliminary data.</text>
</comment>
<evidence type="ECO:0000256" key="1">
    <source>
        <dbReference type="ARBA" id="ARBA00022574"/>
    </source>
</evidence>
<dbReference type="PANTHER" id="PTHR10622">
    <property type="entry name" value="HET DOMAIN-CONTAINING PROTEIN"/>
    <property type="match status" value="1"/>
</dbReference>
<reference evidence="6" key="1">
    <citation type="journal article" date="2019" name="bioRxiv">
        <title>Genomics, evolutionary history and diagnostics of the Alternaria alternata species group including apple and Asian pear pathotypes.</title>
        <authorList>
            <person name="Armitage A.D."/>
            <person name="Cockerton H.M."/>
            <person name="Sreenivasaprasad S."/>
            <person name="Woodhall J.W."/>
            <person name="Lane C.R."/>
            <person name="Harrison R.J."/>
            <person name="Clarkson J.P."/>
        </authorList>
    </citation>
    <scope>NUCLEOTIDE SEQUENCE [LARGE SCALE GENOMIC DNA]</scope>
    <source>
        <strain evidence="6">FERA 1082</strain>
    </source>
</reference>
<dbReference type="InterPro" id="IPR010730">
    <property type="entry name" value="HET"/>
</dbReference>
<evidence type="ECO:0000256" key="2">
    <source>
        <dbReference type="ARBA" id="ARBA00022737"/>
    </source>
</evidence>
<dbReference type="InterPro" id="IPR015943">
    <property type="entry name" value="WD40/YVTN_repeat-like_dom_sf"/>
</dbReference>
<sequence>MRLLHHDQDGELVLTRFNDYERPAYTILSHTWGEEEEEVSFKELVKGGGKTKPGYEKIRLCGEQTQRDGLQYFWVDTCCIDKSNKVELYSAIRSMFRWYQDAVKCYVYLSDVSAKKRKLDGMLTETSWEHWLTSSQWFKRGWTLQELLAPSSVELFSQEWERLGDKMSLGPLISRITGIPQGVLQGSSLAQFDTSERLRWRGDRKTKREEDMAYSLSGICDVDIVPLYNEGKEEAFKRLHKEIQKLKDCLRDLSHGDPKDDKKRIEETKGGLLVDSYRWVLDNATFQQWQRDPQRQLLWVKGDPGKGKTMLLCGIIDELCISMPTTSLVSYFFCQATFSHLNSATAVLRGLLYMLVAQQPLLVSHIYKRYDLAGKRLFEDANAWIALTEIWVDVLRDPSLRMGYLFIDGLDECTFDRSKLLRFIAMQSSSSSRLKWIVSSRNWPEIERSLEAAADKVLLSLELNARSISAAVKTFIDKKVSRLAEEERYDEQIRNVISNYLSANANDTFLWVALVCQHLKGTAKRHVMKKLKSIPIGLKPYYERMMSGINESEDAETCRCVLATTAILVRPVVIQELTVIVEPLKEFVDHPETVREIIQLCGSFLIMEEDTVYFVHQSAQDFLLADAQDKIFPNGIDMAHQEIFWRSLALLSSQLHRDMYKLTAPGTSTDIVQPPSPDPLTALRYPCVYWIDHIYNSKAMFQDSHVGKKQVADTIMLFVKEKYLYWLEALSLCKNATKCVAAMEALSSLADETLDAQDLTELVKDAHRFSVHSIDGIESHPLQTYASALLLNPSGSLIRTAFQHESPDWITIEPDVSGTWGPCLHTFEDSCRAVTFSHDSNHLALGFDDGTITIWDANSNAYFRELKGLESNGQIDRLRLFDNSSKLAVVLDRGQVIQGWDLATSTCSSTWNLGQEMLHRQVPFCNDAALHAFSKAHIGDSVKIFDTAEARAMSILMSPHHDDNFDDVGMLQSIFSPSGRYLAVNFKTKIKIWNATSNRHTQSLELPVRNEYTHTTCVTSAWVSDSALVAVGLSDGTIIVFDVNVGHILHILQSGPESTSGWVWTVAISYDLGKIVSSSGPSSLRIWNLSNTSNPQTLDAEDEIKSVAFSSDSKRLVSRSTEGETKIWDIGGDDYSQKLDDHQEDIELLTLSHDSKYLVSGALDSTVKIWDLRGRCLQTLHGHKHSIHRVDFFDHPECVGSLSFDRTYRIWDVVSGQCLRVYEWASYDTEIALSPDLRILARTKGTFVTSGWPIQLWDVIDDVSLPTLWDESATRIYSLAFSRNSTKLAVLVEGNIVKIFHTGSSECLQTLDGRYETSKMLRVEEPGCRASVTFSSDATRLASKWIDGSIRVWDRNSGRCLHTIEIGLLILDVSFDQSGQFLLTNIGRIAIPASSDLEGEEAASTTHFPSYHGVGLSLDGKWITYNSVNVLWLSPEYRPNFRCSIISGNSVGVAAGKKVWIFTISPEYLE</sequence>
<dbReference type="InterPro" id="IPR036322">
    <property type="entry name" value="WD40_repeat_dom_sf"/>
</dbReference>
<feature type="repeat" description="WD" evidence="3">
    <location>
        <begin position="1139"/>
        <end position="1173"/>
    </location>
</feature>
<dbReference type="EMBL" id="PDXA01000033">
    <property type="protein sequence ID" value="RYN45621.1"/>
    <property type="molecule type" value="Genomic_DNA"/>
</dbReference>
<gene>
    <name evidence="5" type="ORF">AA0114_g8895</name>
</gene>
<dbReference type="InterPro" id="IPR056884">
    <property type="entry name" value="NPHP3-like_N"/>
</dbReference>
<dbReference type="PROSITE" id="PS50294">
    <property type="entry name" value="WD_REPEATS_REGION"/>
    <property type="match status" value="1"/>
</dbReference>
<evidence type="ECO:0000259" key="4">
    <source>
        <dbReference type="PROSITE" id="PS50837"/>
    </source>
</evidence>
<dbReference type="Proteomes" id="UP000292402">
    <property type="component" value="Unassembled WGS sequence"/>
</dbReference>
<dbReference type="InterPro" id="IPR001680">
    <property type="entry name" value="WD40_rpt"/>
</dbReference>
<name>A0A4Q4M9F4_9PLEO</name>
<keyword evidence="1 3" id="KW-0853">WD repeat</keyword>
<dbReference type="PROSITE" id="PS50837">
    <property type="entry name" value="NACHT"/>
    <property type="match status" value="1"/>
</dbReference>
<evidence type="ECO:0000313" key="6">
    <source>
        <dbReference type="Proteomes" id="UP000292402"/>
    </source>
</evidence>
<feature type="repeat" description="WD" evidence="3">
    <location>
        <begin position="824"/>
        <end position="865"/>
    </location>
</feature>
<dbReference type="SUPFAM" id="SSF50978">
    <property type="entry name" value="WD40 repeat-like"/>
    <property type="match status" value="3"/>
</dbReference>
<dbReference type="InterPro" id="IPR019775">
    <property type="entry name" value="WD40_repeat_CS"/>
</dbReference>
<dbReference type="InterPro" id="IPR007111">
    <property type="entry name" value="NACHT_NTPase"/>
</dbReference>
<organism evidence="5 6">
    <name type="scientific">Alternaria tenuissima</name>
    <dbReference type="NCBI Taxonomy" id="119927"/>
    <lineage>
        <taxon>Eukaryota</taxon>
        <taxon>Fungi</taxon>
        <taxon>Dikarya</taxon>
        <taxon>Ascomycota</taxon>
        <taxon>Pezizomycotina</taxon>
        <taxon>Dothideomycetes</taxon>
        <taxon>Pleosporomycetidae</taxon>
        <taxon>Pleosporales</taxon>
        <taxon>Pleosporineae</taxon>
        <taxon>Pleosporaceae</taxon>
        <taxon>Alternaria</taxon>
        <taxon>Alternaria sect. Alternaria</taxon>
        <taxon>Alternaria alternata complex</taxon>
    </lineage>
</organism>
<dbReference type="Pfam" id="PF06985">
    <property type="entry name" value="HET"/>
    <property type="match status" value="1"/>
</dbReference>
<dbReference type="CDD" id="cd00200">
    <property type="entry name" value="WD40"/>
    <property type="match status" value="1"/>
</dbReference>
<evidence type="ECO:0000313" key="5">
    <source>
        <dbReference type="EMBL" id="RYN45621.1"/>
    </source>
</evidence>
<feature type="repeat" description="WD" evidence="3">
    <location>
        <begin position="1180"/>
        <end position="1221"/>
    </location>
</feature>
<dbReference type="PROSITE" id="PS50082">
    <property type="entry name" value="WD_REPEATS_2"/>
    <property type="match status" value="5"/>
</dbReference>
<protein>
    <submittedName>
        <fullName evidence="5">Vegetative incompatibility protein</fullName>
    </submittedName>
</protein>
<feature type="repeat" description="WD" evidence="3">
    <location>
        <begin position="1097"/>
        <end position="1130"/>
    </location>
</feature>
<evidence type="ECO:0000256" key="3">
    <source>
        <dbReference type="PROSITE-ProRule" id="PRU00221"/>
    </source>
</evidence>